<dbReference type="Proteomes" id="UP000663929">
    <property type="component" value="Chromosome"/>
</dbReference>
<dbReference type="Gene3D" id="3.30.450.40">
    <property type="match status" value="1"/>
</dbReference>
<dbReference type="GO" id="GO:0000155">
    <property type="term" value="F:phosphorelay sensor kinase activity"/>
    <property type="evidence" value="ECO:0007669"/>
    <property type="project" value="InterPro"/>
</dbReference>
<dbReference type="InterPro" id="IPR036097">
    <property type="entry name" value="HisK_dim/P_sf"/>
</dbReference>
<dbReference type="KEGG" id="scor:J3U87_08365"/>
<dbReference type="SUPFAM" id="SSF56112">
    <property type="entry name" value="Protein kinase-like (PK-like)"/>
    <property type="match status" value="1"/>
</dbReference>
<evidence type="ECO:0000256" key="2">
    <source>
        <dbReference type="ARBA" id="ARBA00012438"/>
    </source>
</evidence>
<evidence type="ECO:0000259" key="5">
    <source>
        <dbReference type="PROSITE" id="PS50109"/>
    </source>
</evidence>
<dbReference type="PANTHER" id="PTHR43642">
    <property type="entry name" value="HYBRID SIGNAL TRANSDUCTION HISTIDINE KINASE G"/>
    <property type="match status" value="1"/>
</dbReference>
<dbReference type="GO" id="GO:0005524">
    <property type="term" value="F:ATP binding"/>
    <property type="evidence" value="ECO:0007669"/>
    <property type="project" value="InterPro"/>
</dbReference>
<dbReference type="InterPro" id="IPR004358">
    <property type="entry name" value="Sig_transdc_His_kin-like_C"/>
</dbReference>
<accession>A0A8A4TTR2</accession>
<reference evidence="6" key="1">
    <citation type="submission" date="2021-03" db="EMBL/GenBank/DDBJ databases">
        <title>Acanthopleuribacteraceae sp. M133.</title>
        <authorList>
            <person name="Wang G."/>
        </authorList>
    </citation>
    <scope>NUCLEOTIDE SEQUENCE</scope>
    <source>
        <strain evidence="6">M133</strain>
    </source>
</reference>
<dbReference type="SMART" id="SM00388">
    <property type="entry name" value="HisKA"/>
    <property type="match status" value="1"/>
</dbReference>
<name>A0A8A4TTR2_SULCO</name>
<gene>
    <name evidence="6" type="ORF">J3U87_08365</name>
</gene>
<dbReference type="InterPro" id="IPR011009">
    <property type="entry name" value="Kinase-like_dom_sf"/>
</dbReference>
<dbReference type="InterPro" id="IPR027417">
    <property type="entry name" value="P-loop_NTPase"/>
</dbReference>
<dbReference type="CDD" id="cd00082">
    <property type="entry name" value="HisKA"/>
    <property type="match status" value="1"/>
</dbReference>
<organism evidence="6 7">
    <name type="scientific">Sulfidibacter corallicola</name>
    <dbReference type="NCBI Taxonomy" id="2818388"/>
    <lineage>
        <taxon>Bacteria</taxon>
        <taxon>Pseudomonadati</taxon>
        <taxon>Acidobacteriota</taxon>
        <taxon>Holophagae</taxon>
        <taxon>Acanthopleuribacterales</taxon>
        <taxon>Acanthopleuribacteraceae</taxon>
        <taxon>Sulfidibacter</taxon>
    </lineage>
</organism>
<feature type="domain" description="Protein kinase" evidence="4">
    <location>
        <begin position="6"/>
        <end position="268"/>
    </location>
</feature>
<dbReference type="Gene3D" id="1.10.287.130">
    <property type="match status" value="1"/>
</dbReference>
<dbReference type="PANTHER" id="PTHR43642:SF1">
    <property type="entry name" value="HYBRID SIGNAL TRANSDUCTION HISTIDINE KINASE G"/>
    <property type="match status" value="1"/>
</dbReference>
<proteinExistence type="predicted"/>
<dbReference type="SUPFAM" id="SSF47384">
    <property type="entry name" value="Homodimeric domain of signal transducing histidine kinase"/>
    <property type="match status" value="1"/>
</dbReference>
<dbReference type="Pfam" id="PF13191">
    <property type="entry name" value="AAA_16"/>
    <property type="match status" value="1"/>
</dbReference>
<dbReference type="InterPro" id="IPR000719">
    <property type="entry name" value="Prot_kinase_dom"/>
</dbReference>
<dbReference type="InterPro" id="IPR029016">
    <property type="entry name" value="GAF-like_dom_sf"/>
</dbReference>
<dbReference type="EC" id="2.7.13.3" evidence="2"/>
<dbReference type="Pfam" id="PF00069">
    <property type="entry name" value="Pkinase"/>
    <property type="match status" value="1"/>
</dbReference>
<dbReference type="InterPro" id="IPR036890">
    <property type="entry name" value="HATPase_C_sf"/>
</dbReference>
<dbReference type="SUPFAM" id="SSF55781">
    <property type="entry name" value="GAF domain-like"/>
    <property type="match status" value="1"/>
</dbReference>
<dbReference type="InterPro" id="IPR053159">
    <property type="entry name" value="Hybrid_Histidine_Kinase"/>
</dbReference>
<dbReference type="Pfam" id="PF00512">
    <property type="entry name" value="HisKA"/>
    <property type="match status" value="1"/>
</dbReference>
<dbReference type="SUPFAM" id="SSF52540">
    <property type="entry name" value="P-loop containing nucleoside triphosphate hydrolases"/>
    <property type="match status" value="1"/>
</dbReference>
<dbReference type="SUPFAM" id="SSF55874">
    <property type="entry name" value="ATPase domain of HSP90 chaperone/DNA topoisomerase II/histidine kinase"/>
    <property type="match status" value="1"/>
</dbReference>
<dbReference type="InterPro" id="IPR005467">
    <property type="entry name" value="His_kinase_dom"/>
</dbReference>
<dbReference type="RefSeq" id="WP_237382580.1">
    <property type="nucleotide sequence ID" value="NZ_CP071793.1"/>
</dbReference>
<protein>
    <recommendedName>
        <fullName evidence="2">histidine kinase</fullName>
        <ecNumber evidence="2">2.7.13.3</ecNumber>
    </recommendedName>
</protein>
<comment type="catalytic activity">
    <reaction evidence="1">
        <text>ATP + protein L-histidine = ADP + protein N-phospho-L-histidine.</text>
        <dbReference type="EC" id="2.7.13.3"/>
    </reaction>
</comment>
<dbReference type="InterPro" id="IPR003661">
    <property type="entry name" value="HisK_dim/P_dom"/>
</dbReference>
<dbReference type="InterPro" id="IPR003594">
    <property type="entry name" value="HATPase_dom"/>
</dbReference>
<dbReference type="Pfam" id="PF01590">
    <property type="entry name" value="GAF"/>
    <property type="match status" value="1"/>
</dbReference>
<evidence type="ECO:0000256" key="3">
    <source>
        <dbReference type="ARBA" id="ARBA00022553"/>
    </source>
</evidence>
<keyword evidence="3" id="KW-0597">Phosphoprotein</keyword>
<keyword evidence="7" id="KW-1185">Reference proteome</keyword>
<evidence type="ECO:0000256" key="1">
    <source>
        <dbReference type="ARBA" id="ARBA00000085"/>
    </source>
</evidence>
<dbReference type="PROSITE" id="PS50011">
    <property type="entry name" value="PROTEIN_KINASE_DOM"/>
    <property type="match status" value="1"/>
</dbReference>
<dbReference type="SMART" id="SM00065">
    <property type="entry name" value="GAF"/>
    <property type="match status" value="1"/>
</dbReference>
<feature type="domain" description="Histidine kinase" evidence="5">
    <location>
        <begin position="1514"/>
        <end position="1735"/>
    </location>
</feature>
<dbReference type="Gene3D" id="3.30.565.10">
    <property type="entry name" value="Histidine kinase-like ATPase, C-terminal domain"/>
    <property type="match status" value="1"/>
</dbReference>
<dbReference type="PROSITE" id="PS50109">
    <property type="entry name" value="HIS_KIN"/>
    <property type="match status" value="1"/>
</dbReference>
<dbReference type="Pfam" id="PF02518">
    <property type="entry name" value="HATPase_c"/>
    <property type="match status" value="1"/>
</dbReference>
<evidence type="ECO:0000313" key="7">
    <source>
        <dbReference type="Proteomes" id="UP000663929"/>
    </source>
</evidence>
<dbReference type="PRINTS" id="PR00344">
    <property type="entry name" value="BCTRLSENSOR"/>
</dbReference>
<dbReference type="SMART" id="SM00387">
    <property type="entry name" value="HATPase_c"/>
    <property type="match status" value="1"/>
</dbReference>
<dbReference type="InterPro" id="IPR003018">
    <property type="entry name" value="GAF"/>
</dbReference>
<dbReference type="InterPro" id="IPR041664">
    <property type="entry name" value="AAA_16"/>
</dbReference>
<sequence>MREYDYRVEALLHQVGTFQYYQGINVSNQMPVILKTYRDSYVAPGKRTGLETQYDVSCRIQSPHFVKPRDLCETTLGPTLVFPALPISPLTRVFPDGVPDTERLMLFSKQMALALMALHGEGMQHGPMVPGGIWINSLTNTLLLLGFDDWQVWHQDAESDLARHSHTEILSHSCPEYLGLSHQITGVSPDVYSLGTLFYYLAAGRPPFVAESPSDFYHHHMAIVPPTLRETNCQIPLFYSQVTAKLLEKSPSRRYQSVEGLFRDLEAFERARSEGQGDTFSLALVQRHHAFAIPKRLFGRDREIRVIRDQCERVFRGDAGLISISGYSGIGKTSLARDLESLIAENHGFLISGKFDQNQRNQPYASLIEAFQELTKVILSASEEALQRWRTHLNQALYPNGRVITEVIPEMEIVLGPQPAIPQLAGGEAQNRFNLVFQTFVRHLCGADHPIVVFLDDLQWADMASLNLLDRLVTDPEMHHFLVILAYRDNEVSANHPLKHMFQKIEAGGVPIHDVHLRPLAVAEVNQLVAETVALPLEKAAPLSDLIYQKTEGNPFFTIQLLKALHDEGVIFFQESNGRWAWDLERIKSARMADNVVDLMISKIKKLPDATQAALVTASSIGNQLSLATLAVVEETSRQEVFHKILPAVCAGFLLLLSDGEDVDSARRWVEDRQYAFKFLHDRVQQAAYQLNPDACKKEIHLKIGRILLANTPDAQLDGRIFEIVNQINVGADLITDPGERIRLAALNLAAARKAKTSTAFQSSLSYLRAAKVYLGEDAWQDHYELSLDIHTALLNLLYLNDMFAEAAELMKILLSHARTLLDKIPVYEANMLFCIGENLMQEAISGAIDALTCLGVPLRESFPALAPPASLQEDGGACLSFADLYDLDDMTDADKRAALHILRIAGSPAYLTSPDTFRKVCFTMVDLCIEFGNCEDAAYAYAVLGLALCGDMHQTAAAYEYGRLGLRILDKYDGKEIKAQIYEIFNVHIRHWKEPARASLNPMIEGVQAGLEVGGFEFASYNAAFYCSYILFVGRHLNENWEQQKKYLNLLTGLKQEFCITYAKIWHQATGFLIEGPLPDFRIEGEVFHEDRHLPVLKEKNNLTSLYSLYLSKGILATYFGNPAAALEFLNEAESYSGGVVGMINVWQHCFYKALALLSLHRFDEGGDLIRVVEARDLLAQLYAWSAECPANFENKAALVAAELARVEGRMRDAMTLFDKAIELALDEEFLPEAALACERAALFYLSQGHYRFTDLYVKEAAKHYASWGARAKLAQLDNTFGTSLSSLSMRLKRSESDATDKGELADGGLEQPLTLFDLMAIMQASQAISGEILLEPLLETFLEIAARNAGAQRGFIILQRDGHLCFDEAIAMGSEVKSSDEPLPFAQSIALYVARAKEKLVLDDAANHPRFLTDPYIATHQPKSVLCDALCHKDKFFGVIYLENNLVKRCFTEERVYVLRLLMAQAVISIENAELYGDMEAQVEKRTQELRETQDQLVHSGKMAAIGELATGVAHELNQPLAFIRGGAQLELMNLGMDLVDQESIRETFSNIVMGTDRMMKIVNHLRDFSRMTGEDVPIPVNLHQVLENSLLMTGEQFKQHNIRIVRNFAGDSLVIHGIAHKLEQVFINLICNARDALEGRADAALTITTHWGTSGDLVDSAVIEFADNGAGIHPECMEKIFHPFFTTKQKGKGTGLGLAISERIVKEHCGTMEVTSELGGGTTFRIILPTMANANLMAS</sequence>
<evidence type="ECO:0000313" key="6">
    <source>
        <dbReference type="EMBL" id="QTD52471.1"/>
    </source>
</evidence>
<dbReference type="Gene3D" id="3.40.50.300">
    <property type="entry name" value="P-loop containing nucleotide triphosphate hydrolases"/>
    <property type="match status" value="1"/>
</dbReference>
<dbReference type="SMART" id="SM00220">
    <property type="entry name" value="S_TKc"/>
    <property type="match status" value="1"/>
</dbReference>
<evidence type="ECO:0000259" key="4">
    <source>
        <dbReference type="PROSITE" id="PS50011"/>
    </source>
</evidence>
<dbReference type="EMBL" id="CP071793">
    <property type="protein sequence ID" value="QTD52471.1"/>
    <property type="molecule type" value="Genomic_DNA"/>
</dbReference>
<dbReference type="Gene3D" id="1.10.510.10">
    <property type="entry name" value="Transferase(Phosphotransferase) domain 1"/>
    <property type="match status" value="1"/>
</dbReference>